<name>A0A2V3ZQW1_9BACT</name>
<reference evidence="2 3" key="1">
    <citation type="submission" date="2018-05" db="EMBL/GenBank/DDBJ databases">
        <title>Marinifilum breve JC075T sp. nov., a marine bacterium isolated from Yongle Blue Hole in the South China Sea.</title>
        <authorList>
            <person name="Fu T."/>
        </authorList>
    </citation>
    <scope>NUCLEOTIDE SEQUENCE [LARGE SCALE GENOMIC DNA]</scope>
    <source>
        <strain evidence="2 3">JC075</strain>
    </source>
</reference>
<protein>
    <submittedName>
        <fullName evidence="2">Uncharacterized protein</fullName>
    </submittedName>
</protein>
<keyword evidence="3" id="KW-1185">Reference proteome</keyword>
<dbReference type="EMBL" id="QFLI01000062">
    <property type="protein sequence ID" value="PXX94333.1"/>
    <property type="molecule type" value="Genomic_DNA"/>
</dbReference>
<organism evidence="2 3">
    <name type="scientific">Marinifilum breve</name>
    <dbReference type="NCBI Taxonomy" id="2184082"/>
    <lineage>
        <taxon>Bacteria</taxon>
        <taxon>Pseudomonadati</taxon>
        <taxon>Bacteroidota</taxon>
        <taxon>Bacteroidia</taxon>
        <taxon>Marinilabiliales</taxon>
        <taxon>Marinifilaceae</taxon>
    </lineage>
</organism>
<dbReference type="RefSeq" id="WP_207784741.1">
    <property type="nucleotide sequence ID" value="NZ_QFLI01000062.1"/>
</dbReference>
<comment type="caution">
    <text evidence="2">The sequence shown here is derived from an EMBL/GenBank/DDBJ whole genome shotgun (WGS) entry which is preliminary data.</text>
</comment>
<proteinExistence type="predicted"/>
<feature type="coiled-coil region" evidence="1">
    <location>
        <begin position="42"/>
        <end position="69"/>
    </location>
</feature>
<evidence type="ECO:0000256" key="1">
    <source>
        <dbReference type="SAM" id="Coils"/>
    </source>
</evidence>
<accession>A0A2V3ZQW1</accession>
<dbReference type="Proteomes" id="UP000248079">
    <property type="component" value="Unassembled WGS sequence"/>
</dbReference>
<evidence type="ECO:0000313" key="3">
    <source>
        <dbReference type="Proteomes" id="UP000248079"/>
    </source>
</evidence>
<evidence type="ECO:0000313" key="2">
    <source>
        <dbReference type="EMBL" id="PXX94333.1"/>
    </source>
</evidence>
<gene>
    <name evidence="2" type="ORF">DF185_23000</name>
</gene>
<keyword evidence="1" id="KW-0175">Coiled coil</keyword>
<feature type="non-terminal residue" evidence="2">
    <location>
        <position position="1"/>
    </location>
</feature>
<sequence>DLKEVESFIEENKHLPDIPSEKEVLENGIAVGEMNAKLLQKIEELTLYVIEQNKEIKALRNEVNDLKSK</sequence>
<dbReference type="AlphaFoldDB" id="A0A2V3ZQW1"/>